<dbReference type="OrthoDB" id="283083at2"/>
<name>A0A1T2KW14_9GAMM</name>
<accession>A0A1T2KW14</accession>
<dbReference type="RefSeq" id="WP_078486300.1">
    <property type="nucleotide sequence ID" value="NZ_MPRJ01000019.1"/>
</dbReference>
<sequence>MMGGALHDIHGLDPVSWWPLAPGWWLVILSGAALVLLTWALVRYLVAYPPGSWRSEAHAALTHLKRRFRNGEIDIKQAATELSELLRRIAIARLGREHQASLTDEAWLRCLGETDQSGFDWERKGQLLITLPYAPENQQAGHEQMADLIRTTTNLIAPQKKSAKDKVEATDD</sequence>
<keyword evidence="1" id="KW-0812">Transmembrane</keyword>
<protein>
    <recommendedName>
        <fullName evidence="4">DUF4381 domain-containing protein</fullName>
    </recommendedName>
</protein>
<reference evidence="2 3" key="1">
    <citation type="submission" date="2016-11" db="EMBL/GenBank/DDBJ databases">
        <title>Mixed transmission modes and dynamic genome evolution in an obligate animal-bacterial symbiosis.</title>
        <authorList>
            <person name="Russell S.L."/>
            <person name="Corbett-Detig R.B."/>
            <person name="Cavanaugh C.M."/>
        </authorList>
    </citation>
    <scope>NUCLEOTIDE SEQUENCE [LARGE SCALE GENOMIC DNA]</scope>
    <source>
        <strain evidence="2">Se-Cadez</strain>
    </source>
</reference>
<keyword evidence="1" id="KW-1133">Transmembrane helix</keyword>
<dbReference type="Proteomes" id="UP000190896">
    <property type="component" value="Unassembled WGS sequence"/>
</dbReference>
<dbReference type="AlphaFoldDB" id="A0A1T2KW14"/>
<evidence type="ECO:0008006" key="4">
    <source>
        <dbReference type="Google" id="ProtNLM"/>
    </source>
</evidence>
<organism evidence="2 3">
    <name type="scientific">Solemya velesiana gill symbiont</name>
    <dbReference type="NCBI Taxonomy" id="1918948"/>
    <lineage>
        <taxon>Bacteria</taxon>
        <taxon>Pseudomonadati</taxon>
        <taxon>Pseudomonadota</taxon>
        <taxon>Gammaproteobacteria</taxon>
        <taxon>sulfur-oxidizing symbionts</taxon>
    </lineage>
</organism>
<dbReference type="Pfam" id="PF14316">
    <property type="entry name" value="DUF4381"/>
    <property type="match status" value="1"/>
</dbReference>
<comment type="caution">
    <text evidence="2">The sequence shown here is derived from an EMBL/GenBank/DDBJ whole genome shotgun (WGS) entry which is preliminary data.</text>
</comment>
<evidence type="ECO:0000313" key="3">
    <source>
        <dbReference type="Proteomes" id="UP000190896"/>
    </source>
</evidence>
<evidence type="ECO:0000256" key="1">
    <source>
        <dbReference type="SAM" id="Phobius"/>
    </source>
</evidence>
<dbReference type="EMBL" id="MPRJ01000019">
    <property type="protein sequence ID" value="OOZ37049.1"/>
    <property type="molecule type" value="Genomic_DNA"/>
</dbReference>
<gene>
    <name evidence="2" type="ORF">BOW51_04375</name>
</gene>
<proteinExistence type="predicted"/>
<evidence type="ECO:0000313" key="2">
    <source>
        <dbReference type="EMBL" id="OOZ37049.1"/>
    </source>
</evidence>
<dbReference type="InterPro" id="IPR025489">
    <property type="entry name" value="DUF4381"/>
</dbReference>
<keyword evidence="1" id="KW-0472">Membrane</keyword>
<keyword evidence="3" id="KW-1185">Reference proteome</keyword>
<feature type="transmembrane region" description="Helical" evidence="1">
    <location>
        <begin position="24"/>
        <end position="46"/>
    </location>
</feature>